<reference evidence="2 3" key="1">
    <citation type="submission" date="2020-07" db="EMBL/GenBank/DDBJ databases">
        <title>MOT database genomes.</title>
        <authorList>
            <person name="Joseph S."/>
            <person name="Aduse-Opoku J."/>
            <person name="Hashim A."/>
            <person name="Wade W."/>
            <person name="Curtis M."/>
        </authorList>
    </citation>
    <scope>NUCLEOTIDE SEQUENCE [LARGE SCALE GENOMIC DNA]</scope>
    <source>
        <strain evidence="2 3">CIP 106318</strain>
    </source>
</reference>
<dbReference type="EMBL" id="JACBYF010000004">
    <property type="protein sequence ID" value="NYS47186.1"/>
    <property type="molecule type" value="Genomic_DNA"/>
</dbReference>
<sequence>MVRLILDASNSHLSIALLKNNELINEFNIECKRNLSEILLQEIDNILVNSNFTKNDLLEIIATKGPGSYTALRVVLSVAKTLSMVLNIPIKLISSLRLQAANVKEDVAVVPLIDGRRGNVYAAIYDNDVDVFQEGYYSLDDVINKLNELNKKVIFVGNDVSNFSYDNLNNIYDLDTTPILAKNIIYVEKYLENSDFYNALPSYLRLTEAERNLKNDKN</sequence>
<dbReference type="InterPro" id="IPR043129">
    <property type="entry name" value="ATPase_NBD"/>
</dbReference>
<gene>
    <name evidence="2" type="primary">tsaB</name>
    <name evidence="2" type="ORF">HZY85_03115</name>
</gene>
<dbReference type="CDD" id="cd24032">
    <property type="entry name" value="ASKHA_NBD_TsaB"/>
    <property type="match status" value="1"/>
</dbReference>
<organism evidence="2 3">
    <name type="scientific">Gemelliphila palaticanis</name>
    <dbReference type="NCBI Taxonomy" id="81950"/>
    <lineage>
        <taxon>Bacteria</taxon>
        <taxon>Bacillati</taxon>
        <taxon>Bacillota</taxon>
        <taxon>Bacilli</taxon>
        <taxon>Bacillales</taxon>
        <taxon>Gemellaceae</taxon>
        <taxon>Gemelliphila</taxon>
    </lineage>
</organism>
<evidence type="ECO:0000259" key="1">
    <source>
        <dbReference type="Pfam" id="PF00814"/>
    </source>
</evidence>
<evidence type="ECO:0000313" key="2">
    <source>
        <dbReference type="EMBL" id="NYS47186.1"/>
    </source>
</evidence>
<dbReference type="InterPro" id="IPR022496">
    <property type="entry name" value="T6A_TsaB"/>
</dbReference>
<accession>A0ABX2T2D9</accession>
<comment type="caution">
    <text evidence="2">The sequence shown here is derived from an EMBL/GenBank/DDBJ whole genome shotgun (WGS) entry which is preliminary data.</text>
</comment>
<name>A0ABX2T2D9_9BACL</name>
<dbReference type="Gene3D" id="3.30.420.200">
    <property type="match status" value="1"/>
</dbReference>
<dbReference type="RefSeq" id="WP_179940783.1">
    <property type="nucleotide sequence ID" value="NZ_JACBYF010000004.1"/>
</dbReference>
<feature type="domain" description="Gcp-like" evidence="1">
    <location>
        <begin position="31"/>
        <end position="143"/>
    </location>
</feature>
<dbReference type="Gene3D" id="3.30.420.40">
    <property type="match status" value="1"/>
</dbReference>
<dbReference type="NCBIfam" id="TIGR03725">
    <property type="entry name" value="T6A_YeaZ"/>
    <property type="match status" value="1"/>
</dbReference>
<keyword evidence="3" id="KW-1185">Reference proteome</keyword>
<proteinExistence type="predicted"/>
<evidence type="ECO:0000313" key="3">
    <source>
        <dbReference type="Proteomes" id="UP000531840"/>
    </source>
</evidence>
<dbReference type="Proteomes" id="UP000531840">
    <property type="component" value="Unassembled WGS sequence"/>
</dbReference>
<dbReference type="InterPro" id="IPR000905">
    <property type="entry name" value="Gcp-like_dom"/>
</dbReference>
<protein>
    <submittedName>
        <fullName evidence="2">tRNA (Adenosine(37)-N6)-threonylcarbamoyltransferase complex dimerization subunit type 1 TsaB</fullName>
    </submittedName>
</protein>
<dbReference type="Pfam" id="PF00814">
    <property type="entry name" value="TsaD"/>
    <property type="match status" value="1"/>
</dbReference>
<dbReference type="SUPFAM" id="SSF53067">
    <property type="entry name" value="Actin-like ATPase domain"/>
    <property type="match status" value="2"/>
</dbReference>